<accession>A0AC35F281</accession>
<evidence type="ECO:0000313" key="1">
    <source>
        <dbReference type="Proteomes" id="UP000887580"/>
    </source>
</evidence>
<evidence type="ECO:0000313" key="2">
    <source>
        <dbReference type="WBParaSite" id="PS1159_v2.g12414.t1"/>
    </source>
</evidence>
<reference evidence="2" key="1">
    <citation type="submission" date="2022-11" db="UniProtKB">
        <authorList>
            <consortium name="WormBaseParasite"/>
        </authorList>
    </citation>
    <scope>IDENTIFICATION</scope>
</reference>
<protein>
    <submittedName>
        <fullName evidence="2">Integrase catalytic domain-containing protein</fullName>
    </submittedName>
</protein>
<organism evidence="1 2">
    <name type="scientific">Panagrolaimus sp. PS1159</name>
    <dbReference type="NCBI Taxonomy" id="55785"/>
    <lineage>
        <taxon>Eukaryota</taxon>
        <taxon>Metazoa</taxon>
        <taxon>Ecdysozoa</taxon>
        <taxon>Nematoda</taxon>
        <taxon>Chromadorea</taxon>
        <taxon>Rhabditida</taxon>
        <taxon>Tylenchina</taxon>
        <taxon>Panagrolaimomorpha</taxon>
        <taxon>Panagrolaimoidea</taxon>
        <taxon>Panagrolaimidae</taxon>
        <taxon>Panagrolaimus</taxon>
    </lineage>
</organism>
<name>A0AC35F281_9BILA</name>
<dbReference type="Proteomes" id="UP000887580">
    <property type="component" value="Unplaced"/>
</dbReference>
<dbReference type="WBParaSite" id="PS1159_v2.g12414.t1">
    <property type="protein sequence ID" value="PS1159_v2.g12414.t1"/>
    <property type="gene ID" value="PS1159_v2.g12414"/>
</dbReference>
<proteinExistence type="predicted"/>
<sequence>EVKSEVIFTVLPTVCSSSKEPLYDAKRTSSWSRLIHIYSYCLFFIQKCRKQPAQQPRSAEALIEAEKRVIQDIQICNPIQDSTIKSLQIFKDEDQLLRCQTRMENSRDSSLSRPLFLPPSYATSLLIQDIHKNLLHGGARSVLTELRQKYWIPHGLTNVKKSIKQCRKCSKDNAKPYALPLMPQLPSSRVSKNRPFAHTGVDYAGPFTLKGSDSPKRWVALFTCLTTRAVHLEVAQDLSTSAFINTFRRFISSMGTPETILSDNGANFKAAGNHIMPFWTCSNENPELIDYVSNKKITWKFITERAPWKGGIYERLIGIMKSALKSGIGRKKLPEEEFATLLKETQAFMNCRPLTDVEGDFLPLRPIDFLLPHCSPGIPQFTDSDDDPDDPSYNLSTREKLLDYLRKSTICLERTWTKWQKDYLTQLREVSTKLHRHRGLEAVPKIDEVVLIEDSEIPRGTWKIGKITEVHQSSDGEIRSASVKTANGNVLTRSPAQLYPLELNLEPKVAKNSTASRPASKTSVNSILFFLTLFQLFASTLANIPTIHNISCSNGELFVNASNAEKLTVH</sequence>